<sequence>MAAKKKREQDREQNQDTTAPTPKRKQKNAKEIIPKMKRRFAGESKETKEKMHKNEGKSEEKKSENHRQMQSVQTAHETPGTHKMITSQAWSKALKLGPEHSSSRVGAMLRTGPQSPILGE</sequence>
<feature type="compositionally biased region" description="Basic and acidic residues" evidence="1">
    <location>
        <begin position="28"/>
        <end position="67"/>
    </location>
</feature>
<reference evidence="2 3" key="1">
    <citation type="journal article" date="2023" name="Plants (Basel)">
        <title>Bridging the Gap: Combining Genomics and Transcriptomics Approaches to Understand Stylosanthes scabra, an Orphan Legume from the Brazilian Caatinga.</title>
        <authorList>
            <person name="Ferreira-Neto J.R.C."/>
            <person name="da Silva M.D."/>
            <person name="Binneck E."/>
            <person name="de Melo N.F."/>
            <person name="da Silva R.H."/>
            <person name="de Melo A.L.T.M."/>
            <person name="Pandolfi V."/>
            <person name="Bustamante F.O."/>
            <person name="Brasileiro-Vidal A.C."/>
            <person name="Benko-Iseppon A.M."/>
        </authorList>
    </citation>
    <scope>NUCLEOTIDE SEQUENCE [LARGE SCALE GENOMIC DNA]</scope>
    <source>
        <tissue evidence="2">Leaves</tissue>
    </source>
</reference>
<gene>
    <name evidence="2" type="ORF">PIB30_093804</name>
</gene>
<organism evidence="2 3">
    <name type="scientific">Stylosanthes scabra</name>
    <dbReference type="NCBI Taxonomy" id="79078"/>
    <lineage>
        <taxon>Eukaryota</taxon>
        <taxon>Viridiplantae</taxon>
        <taxon>Streptophyta</taxon>
        <taxon>Embryophyta</taxon>
        <taxon>Tracheophyta</taxon>
        <taxon>Spermatophyta</taxon>
        <taxon>Magnoliopsida</taxon>
        <taxon>eudicotyledons</taxon>
        <taxon>Gunneridae</taxon>
        <taxon>Pentapetalae</taxon>
        <taxon>rosids</taxon>
        <taxon>fabids</taxon>
        <taxon>Fabales</taxon>
        <taxon>Fabaceae</taxon>
        <taxon>Papilionoideae</taxon>
        <taxon>50 kb inversion clade</taxon>
        <taxon>dalbergioids sensu lato</taxon>
        <taxon>Dalbergieae</taxon>
        <taxon>Pterocarpus clade</taxon>
        <taxon>Stylosanthes</taxon>
    </lineage>
</organism>
<dbReference type="EMBL" id="JASCZI010092648">
    <property type="protein sequence ID" value="MED6152628.1"/>
    <property type="molecule type" value="Genomic_DNA"/>
</dbReference>
<proteinExistence type="predicted"/>
<keyword evidence="3" id="KW-1185">Reference proteome</keyword>
<accession>A0ABU6TXN0</accession>
<comment type="caution">
    <text evidence="2">The sequence shown here is derived from an EMBL/GenBank/DDBJ whole genome shotgun (WGS) entry which is preliminary data.</text>
</comment>
<feature type="region of interest" description="Disordered" evidence="1">
    <location>
        <begin position="1"/>
        <end position="120"/>
    </location>
</feature>
<protein>
    <submittedName>
        <fullName evidence="2">Uncharacterized protein</fullName>
    </submittedName>
</protein>
<name>A0ABU6TXN0_9FABA</name>
<dbReference type="Proteomes" id="UP001341840">
    <property type="component" value="Unassembled WGS sequence"/>
</dbReference>
<evidence type="ECO:0000313" key="2">
    <source>
        <dbReference type="EMBL" id="MED6152628.1"/>
    </source>
</evidence>
<evidence type="ECO:0000256" key="1">
    <source>
        <dbReference type="SAM" id="MobiDB-lite"/>
    </source>
</evidence>
<evidence type="ECO:0000313" key="3">
    <source>
        <dbReference type="Proteomes" id="UP001341840"/>
    </source>
</evidence>